<accession>A0A1V5ZQX6</accession>
<dbReference type="Proteomes" id="UP000485621">
    <property type="component" value="Unassembled WGS sequence"/>
</dbReference>
<dbReference type="EMBL" id="MWDB01000002">
    <property type="protein sequence ID" value="OQB42458.1"/>
    <property type="molecule type" value="Genomic_DNA"/>
</dbReference>
<gene>
    <name evidence="1" type="ORF">BWY04_00156</name>
</gene>
<organism evidence="1">
    <name type="scientific">candidate division CPR1 bacterium ADurb.Bin160</name>
    <dbReference type="NCBI Taxonomy" id="1852826"/>
    <lineage>
        <taxon>Bacteria</taxon>
        <taxon>candidate division CPR1</taxon>
    </lineage>
</organism>
<evidence type="ECO:0000313" key="1">
    <source>
        <dbReference type="EMBL" id="OQB42458.1"/>
    </source>
</evidence>
<dbReference type="SUPFAM" id="SSF51735">
    <property type="entry name" value="NAD(P)-binding Rossmann-fold domains"/>
    <property type="match status" value="1"/>
</dbReference>
<reference evidence="1" key="1">
    <citation type="submission" date="2017-02" db="EMBL/GenBank/DDBJ databases">
        <title>Delving into the versatile metabolic prowess of the omnipresent phylum Bacteroidetes.</title>
        <authorList>
            <person name="Nobu M.K."/>
            <person name="Mei R."/>
            <person name="Narihiro T."/>
            <person name="Kuroda K."/>
            <person name="Liu W.-T."/>
        </authorList>
    </citation>
    <scope>NUCLEOTIDE SEQUENCE</scope>
    <source>
        <strain evidence="1">ADurb.Bin160</strain>
    </source>
</reference>
<dbReference type="InterPro" id="IPR036291">
    <property type="entry name" value="NAD(P)-bd_dom_sf"/>
</dbReference>
<sequence length="65" mass="7494">MIELVEKVTEKKIPYKIVSRRSGDIDTSIANVQKAKQVLGREYSRSMYQAIEDAWRFTQKGNSNS</sequence>
<dbReference type="Gene3D" id="3.90.25.10">
    <property type="entry name" value="UDP-galactose 4-epimerase, domain 1"/>
    <property type="match status" value="1"/>
</dbReference>
<protein>
    <recommendedName>
        <fullName evidence="2">UDP-glucose 4-epimerase</fullName>
    </recommendedName>
</protein>
<dbReference type="AlphaFoldDB" id="A0A1V5ZQX6"/>
<comment type="caution">
    <text evidence="1">The sequence shown here is derived from an EMBL/GenBank/DDBJ whole genome shotgun (WGS) entry which is preliminary data.</text>
</comment>
<evidence type="ECO:0008006" key="2">
    <source>
        <dbReference type="Google" id="ProtNLM"/>
    </source>
</evidence>
<name>A0A1V5ZQX6_9BACT</name>
<proteinExistence type="predicted"/>